<proteinExistence type="predicted"/>
<dbReference type="VEuPathDB" id="CryptoDB:Cvel_3948"/>
<keyword evidence="2" id="KW-1133">Transmembrane helix</keyword>
<evidence type="ECO:0000256" key="1">
    <source>
        <dbReference type="SAM" id="MobiDB-lite"/>
    </source>
</evidence>
<name>A0A0G4FYY2_9ALVE</name>
<gene>
    <name evidence="3" type="ORF">Cvel_3948</name>
</gene>
<organism evidence="3">
    <name type="scientific">Chromera velia CCMP2878</name>
    <dbReference type="NCBI Taxonomy" id="1169474"/>
    <lineage>
        <taxon>Eukaryota</taxon>
        <taxon>Sar</taxon>
        <taxon>Alveolata</taxon>
        <taxon>Colpodellida</taxon>
        <taxon>Chromeraceae</taxon>
        <taxon>Chromera</taxon>
    </lineage>
</organism>
<feature type="transmembrane region" description="Helical" evidence="2">
    <location>
        <begin position="340"/>
        <end position="365"/>
    </location>
</feature>
<accession>A0A0G4FYY2</accession>
<feature type="compositionally biased region" description="Basic residues" evidence="1">
    <location>
        <begin position="1"/>
        <end position="11"/>
    </location>
</feature>
<dbReference type="EMBL" id="CDMZ01000750">
    <property type="protein sequence ID" value="CEM20775.1"/>
    <property type="molecule type" value="Genomic_DNA"/>
</dbReference>
<feature type="region of interest" description="Disordered" evidence="1">
    <location>
        <begin position="1"/>
        <end position="44"/>
    </location>
</feature>
<evidence type="ECO:0000313" key="3">
    <source>
        <dbReference type="EMBL" id="CEM20775.1"/>
    </source>
</evidence>
<keyword evidence="2" id="KW-0472">Membrane</keyword>
<keyword evidence="2" id="KW-0812">Transmembrane</keyword>
<sequence>MRRKQRKRGGTKHGSASATPEGSEAGGSSSPAGGGAGSGTSGIHLGNGNPRVLAVWRALTRDEQVEVLNVEPEEVLQALKRMRISVETEAGQGAASSIEERLSDHEQMGALRLVFMKIVNQRRDMMEEAEAEKFAEIPEGLDILQICMLLVMDAHLRRFYADRLMHFRGMMYSVWLCYWFPWRIGLLGRLSCLGLAGAFWNFRYPWLLSIRSFLFDSLEDPHGDPSMTEAATAEIPQGLAMLLLGQRTGVSWHPGLTAILAVLPPVVRVGCAVTPVVRAWVLGEGEAGQVGASSDDAVSIGKIRWVIVVLGRLCLFVTAFRDSWISLFLLLGTFHRDFAIHLGGLTILLAVQGAHWVTVGVLFARELENGQKGAMILHGVHNFLRLVWWGFRFSWWWLLFDILYVVVWLPSDIANVVFRLCTVVLGLSLDLSLPLLVGFLDWGIRVWRLASVNPWLAVLMVKDSAMFLAVAAFKGTLWVGKWLYEKKGELVQSCKKRAEESAEQGNGKQNFKPR</sequence>
<protein>
    <submittedName>
        <fullName evidence="3">Uncharacterized protein</fullName>
    </submittedName>
</protein>
<feature type="transmembrane region" description="Helical" evidence="2">
    <location>
        <begin position="416"/>
        <end position="440"/>
    </location>
</feature>
<evidence type="ECO:0000256" key="2">
    <source>
        <dbReference type="SAM" id="Phobius"/>
    </source>
</evidence>
<feature type="compositionally biased region" description="Low complexity" evidence="1">
    <location>
        <begin position="14"/>
        <end position="31"/>
    </location>
</feature>
<reference evidence="3" key="1">
    <citation type="submission" date="2014-11" db="EMBL/GenBank/DDBJ databases">
        <authorList>
            <person name="Otto D Thomas"/>
            <person name="Naeem Raeece"/>
        </authorList>
    </citation>
    <scope>NUCLEOTIDE SEQUENCE</scope>
</reference>
<dbReference type="AlphaFoldDB" id="A0A0G4FYY2"/>
<feature type="transmembrane region" description="Helical" evidence="2">
    <location>
        <begin position="386"/>
        <end position="410"/>
    </location>
</feature>
<feature type="transmembrane region" description="Helical" evidence="2">
    <location>
        <begin position="303"/>
        <end position="320"/>
    </location>
</feature>